<feature type="region of interest" description="Disordered" evidence="1">
    <location>
        <begin position="122"/>
        <end position="141"/>
    </location>
</feature>
<protein>
    <submittedName>
        <fullName evidence="2">Uncharacterized protein</fullName>
    </submittedName>
</protein>
<gene>
    <name evidence="2" type="ORF">pv_194</name>
</gene>
<reference evidence="2 3" key="1">
    <citation type="journal article" date="2014" name="Proc. Natl. Acad. Sci. U.S.A.">
        <title>Thirty-thousand-year-old distant relative of giant icosahedral DNA viruses with a pandoravirus morphology.</title>
        <authorList>
            <person name="Legendre M."/>
            <person name="Bartoli J."/>
            <person name="Shmakova L."/>
            <person name="Jeudy S."/>
            <person name="Labadie K."/>
            <person name="Adrait A."/>
            <person name="Lescot M."/>
            <person name="Poirot O."/>
            <person name="Bertaux L."/>
            <person name="Bruley C."/>
            <person name="Coute Y."/>
            <person name="Rivkina E."/>
            <person name="Abergel C."/>
            <person name="Claverie J.M."/>
        </authorList>
    </citation>
    <scope>NUCLEOTIDE SEQUENCE [LARGE SCALE GENOMIC DNA]</scope>
    <source>
        <strain evidence="2">P1084-T</strain>
    </source>
</reference>
<accession>W5S4W7</accession>
<keyword evidence="3" id="KW-1185">Reference proteome</keyword>
<dbReference type="Proteomes" id="UP000202176">
    <property type="component" value="Segment"/>
</dbReference>
<proteinExistence type="predicted"/>
<organism evidence="2 3">
    <name type="scientific">Pithovirus sibericum</name>
    <dbReference type="NCBI Taxonomy" id="1450746"/>
    <lineage>
        <taxon>Viruses</taxon>
        <taxon>Pithoviruses</taxon>
        <taxon>Orthopithovirinae</taxon>
        <taxon>Alphapithovirus</taxon>
        <taxon>Alphapithovirus sibericum</taxon>
    </lineage>
</organism>
<dbReference type="GeneID" id="18266222"/>
<name>W5S4W7_9VIRU</name>
<dbReference type="RefSeq" id="YP_009001096.1">
    <property type="nucleotide sequence ID" value="NC_023423.1"/>
</dbReference>
<sequence length="141" mass="16527">MNSPKCRVGCSKKCLRLFSEGKAQLCEDRFSYLLSANWGKFQHIYCFSHKFSCCEKEKTFHSIEVILKDCLEGESWQYYFDSIQFLNPTPIRREFSQKFHKISQRKAQICQRIQSLDEYLPSRKPLHDYSSSTGSSQSTKG</sequence>
<dbReference type="KEGG" id="vg:18266222"/>
<evidence type="ECO:0000313" key="2">
    <source>
        <dbReference type="EMBL" id="AHH01761.1"/>
    </source>
</evidence>
<dbReference type="EMBL" id="KF740664">
    <property type="protein sequence ID" value="AHH01761.1"/>
    <property type="molecule type" value="Genomic_DNA"/>
</dbReference>
<feature type="compositionally biased region" description="Low complexity" evidence="1">
    <location>
        <begin position="130"/>
        <end position="141"/>
    </location>
</feature>
<evidence type="ECO:0000256" key="1">
    <source>
        <dbReference type="SAM" id="MobiDB-lite"/>
    </source>
</evidence>
<evidence type="ECO:0000313" key="3">
    <source>
        <dbReference type="Proteomes" id="UP000202176"/>
    </source>
</evidence>